<dbReference type="Proteomes" id="UP000790709">
    <property type="component" value="Unassembled WGS sequence"/>
</dbReference>
<dbReference type="EMBL" id="MU266359">
    <property type="protein sequence ID" value="KAH7927929.1"/>
    <property type="molecule type" value="Genomic_DNA"/>
</dbReference>
<name>A0ACB8BQK0_9AGAM</name>
<gene>
    <name evidence="1" type="ORF">BV22DRAFT_1006001</name>
</gene>
<keyword evidence="2" id="KW-1185">Reference proteome</keyword>
<evidence type="ECO:0000313" key="1">
    <source>
        <dbReference type="EMBL" id="KAH7927929.1"/>
    </source>
</evidence>
<comment type="caution">
    <text evidence="1">The sequence shown here is derived from an EMBL/GenBank/DDBJ whole genome shotgun (WGS) entry which is preliminary data.</text>
</comment>
<evidence type="ECO:0000313" key="2">
    <source>
        <dbReference type="Proteomes" id="UP000790709"/>
    </source>
</evidence>
<proteinExistence type="predicted"/>
<protein>
    <submittedName>
        <fullName evidence="1">PH-response regulator</fullName>
    </submittedName>
</protein>
<accession>A0ACB8BQK0</accession>
<organism evidence="1 2">
    <name type="scientific">Leucogyrophana mollusca</name>
    <dbReference type="NCBI Taxonomy" id="85980"/>
    <lineage>
        <taxon>Eukaryota</taxon>
        <taxon>Fungi</taxon>
        <taxon>Dikarya</taxon>
        <taxon>Basidiomycota</taxon>
        <taxon>Agaricomycotina</taxon>
        <taxon>Agaricomycetes</taxon>
        <taxon>Agaricomycetidae</taxon>
        <taxon>Boletales</taxon>
        <taxon>Boletales incertae sedis</taxon>
        <taxon>Leucogyrophana</taxon>
    </lineage>
</organism>
<reference evidence="1" key="1">
    <citation type="journal article" date="2021" name="New Phytol.">
        <title>Evolutionary innovations through gain and loss of genes in the ectomycorrhizal Boletales.</title>
        <authorList>
            <person name="Wu G."/>
            <person name="Miyauchi S."/>
            <person name="Morin E."/>
            <person name="Kuo A."/>
            <person name="Drula E."/>
            <person name="Varga T."/>
            <person name="Kohler A."/>
            <person name="Feng B."/>
            <person name="Cao Y."/>
            <person name="Lipzen A."/>
            <person name="Daum C."/>
            <person name="Hundley H."/>
            <person name="Pangilinan J."/>
            <person name="Johnson J."/>
            <person name="Barry K."/>
            <person name="LaButti K."/>
            <person name="Ng V."/>
            <person name="Ahrendt S."/>
            <person name="Min B."/>
            <person name="Choi I.G."/>
            <person name="Park H."/>
            <person name="Plett J.M."/>
            <person name="Magnuson J."/>
            <person name="Spatafora J.W."/>
            <person name="Nagy L.G."/>
            <person name="Henrissat B."/>
            <person name="Grigoriev I.V."/>
            <person name="Yang Z.L."/>
            <person name="Xu J."/>
            <person name="Martin F.M."/>
        </authorList>
    </citation>
    <scope>NUCLEOTIDE SEQUENCE</scope>
    <source>
        <strain evidence="1">KUC20120723A-06</strain>
    </source>
</reference>
<sequence length="800" mass="89608">MPNQLAVPFKKTYAASVRQAARDYILAHTEDHPDAFKWDIDLWESLRTSGTGGIVHVEQINAAISYHAQLVFILTKLPSDIGLEIAYARVFAPSPPSLPITLRSLAFERAAVLFNLGALYSQLASLEDRSSQDGLKRASAHYQATLAFLISSGLPKLTLPPDCEDKPLDLTETCVKSLEWLMLAQAQECVWQRAVIDHYKNGLIARLATQVSSLYGSSLNQVRSAPSEIRNIFPSEWLSHIETKQYHFEAAAQYRKSIDDLEANRYGDEIRRLSLAEVEAKKGYAIARRGAVAPAVLQDIKSLLDVVQKNLARAERDNDLIYHQDVPASSALPPIQGVSMVSSIVHPGLQDPKSVTGNGGIIFGEMLGWGAREAINIYNDNKRNLIKEQLSDAAEELNDEADRTLRSLNLPSALEALEKPVGLPPSLLKKAEEVRLEQGPERIEACLDDVQRLSQHVMAVLDEAMDILDSEASEDEATRKEVPINRPPSHEANKELVVKQQRYRDVLNQASASDEAVRQKWEEWENHILELTWDEDKLEALVPSSTVSSTGRSTSANRQTQTHARTLRGLLESLDDVRRSRDELVARAQRYADVDDIRPRILKAASNFERWTEVDPAMFEDVSDEELSKYDKFIQGLAEGKKKQTEVLDAVKATNEVFLQSRRADVSVKDRENALQYLDLAYHKYREISRNLDEGLKFYNELTGILTQFKEACKLWSHARSQEARSLSRSLSAMSIQDGTPQSQGSESRSSGPPTSSRESKPRKVVANLPSLTSAEWEVDDLPQGPPDHRFESPAKKKHR</sequence>